<evidence type="ECO:0000313" key="4">
    <source>
        <dbReference type="EMBL" id="NED94362.1"/>
    </source>
</evidence>
<dbReference type="InterPro" id="IPR029058">
    <property type="entry name" value="AB_hydrolase_fold"/>
</dbReference>
<evidence type="ECO:0000259" key="3">
    <source>
        <dbReference type="Pfam" id="PF00561"/>
    </source>
</evidence>
<dbReference type="Proteomes" id="UP000469185">
    <property type="component" value="Unassembled WGS sequence"/>
</dbReference>
<dbReference type="AlphaFoldDB" id="A0A6N9YHD0"/>
<dbReference type="Gene3D" id="3.40.50.1820">
    <property type="entry name" value="alpha/beta hydrolase"/>
    <property type="match status" value="1"/>
</dbReference>
<accession>A0A6N9YHD0</accession>
<evidence type="ECO:0000313" key="5">
    <source>
        <dbReference type="Proteomes" id="UP000469185"/>
    </source>
</evidence>
<feature type="domain" description="AB hydrolase-1" evidence="3">
    <location>
        <begin position="83"/>
        <end position="350"/>
    </location>
</feature>
<name>A0A6N9YHD0_9ACTN</name>
<dbReference type="GO" id="GO:0016020">
    <property type="term" value="C:membrane"/>
    <property type="evidence" value="ECO:0007669"/>
    <property type="project" value="TreeGrafter"/>
</dbReference>
<sequence>MRLLTRGKNMGVAGAWLGVAAAGAAVGFAAERYVMGRSLRRDDPYADEPFGTLRGTSQIVVADDGAPLYVEVDEPPQPTDLTIVFSHGYALTQDSWHFQRRDLRGHARLVFWDQRRHGRSGGAPGGDDLSPPPNQGTGRRPSRQAVVRERLAADLAAVLDAVVPTGPMILVGHSMGGMTILALALERPELFGERIRGVAMIATTATGLNGSALGLPAPVGKLASRSAPGLVAALARRPELIERGRRVGSDLGYVVTRRYSFDDGGSPALVEFTAAMNASTPVEVLAEFLPVVWGIDAHDALPVLAPLPGLVIAADHDHLTPVKHSRDIAKALPHAEYIEVADSGHMVLLERHELVTEHLAALVARVRDGMPPPRRTMTRVKSLLGRR</sequence>
<evidence type="ECO:0000256" key="1">
    <source>
        <dbReference type="ARBA" id="ARBA00022801"/>
    </source>
</evidence>
<dbReference type="InterPro" id="IPR050266">
    <property type="entry name" value="AB_hydrolase_sf"/>
</dbReference>
<keyword evidence="5" id="KW-1185">Reference proteome</keyword>
<dbReference type="InterPro" id="IPR000073">
    <property type="entry name" value="AB_hydrolase_1"/>
</dbReference>
<keyword evidence="1 4" id="KW-0378">Hydrolase</keyword>
<dbReference type="PANTHER" id="PTHR43798">
    <property type="entry name" value="MONOACYLGLYCEROL LIPASE"/>
    <property type="match status" value="1"/>
</dbReference>
<dbReference type="Pfam" id="PF00561">
    <property type="entry name" value="Abhydrolase_1"/>
    <property type="match status" value="1"/>
</dbReference>
<proteinExistence type="predicted"/>
<gene>
    <name evidence="4" type="ORF">G1H11_03450</name>
</gene>
<comment type="caution">
    <text evidence="4">The sequence shown here is derived from an EMBL/GenBank/DDBJ whole genome shotgun (WGS) entry which is preliminary data.</text>
</comment>
<dbReference type="EMBL" id="JAAGOB010000002">
    <property type="protein sequence ID" value="NED94362.1"/>
    <property type="molecule type" value="Genomic_DNA"/>
</dbReference>
<protein>
    <submittedName>
        <fullName evidence="4">Alpha/beta hydrolase</fullName>
    </submittedName>
</protein>
<dbReference type="SUPFAM" id="SSF53474">
    <property type="entry name" value="alpha/beta-Hydrolases"/>
    <property type="match status" value="1"/>
</dbReference>
<reference evidence="4 5" key="1">
    <citation type="submission" date="2020-02" db="EMBL/GenBank/DDBJ databases">
        <authorList>
            <person name="Li X.-J."/>
            <person name="Feng X.-M."/>
        </authorList>
    </citation>
    <scope>NUCLEOTIDE SEQUENCE [LARGE SCALE GENOMIC DNA]</scope>
    <source>
        <strain evidence="4 5">CGMCC 4.7225</strain>
    </source>
</reference>
<dbReference type="PANTHER" id="PTHR43798:SF31">
    <property type="entry name" value="AB HYDROLASE SUPERFAMILY PROTEIN YCLE"/>
    <property type="match status" value="1"/>
</dbReference>
<dbReference type="GO" id="GO:0016787">
    <property type="term" value="F:hydrolase activity"/>
    <property type="evidence" value="ECO:0007669"/>
    <property type="project" value="UniProtKB-KW"/>
</dbReference>
<evidence type="ECO:0000256" key="2">
    <source>
        <dbReference type="SAM" id="MobiDB-lite"/>
    </source>
</evidence>
<feature type="region of interest" description="Disordered" evidence="2">
    <location>
        <begin position="116"/>
        <end position="144"/>
    </location>
</feature>
<organism evidence="4 5">
    <name type="scientific">Phytoactinopolyspora alkaliphila</name>
    <dbReference type="NCBI Taxonomy" id="1783498"/>
    <lineage>
        <taxon>Bacteria</taxon>
        <taxon>Bacillati</taxon>
        <taxon>Actinomycetota</taxon>
        <taxon>Actinomycetes</taxon>
        <taxon>Jiangellales</taxon>
        <taxon>Jiangellaceae</taxon>
        <taxon>Phytoactinopolyspora</taxon>
    </lineage>
</organism>
<dbReference type="RefSeq" id="WP_163816117.1">
    <property type="nucleotide sequence ID" value="NZ_JAAGOB010000002.1"/>
</dbReference>